<dbReference type="InterPro" id="IPR001451">
    <property type="entry name" value="Hexapep"/>
</dbReference>
<organism evidence="3 4">
    <name type="scientific">Brevundimonas bullata</name>
    <dbReference type="NCBI Taxonomy" id="13160"/>
    <lineage>
        <taxon>Bacteria</taxon>
        <taxon>Pseudomonadati</taxon>
        <taxon>Pseudomonadota</taxon>
        <taxon>Alphaproteobacteria</taxon>
        <taxon>Caulobacterales</taxon>
        <taxon>Caulobacteraceae</taxon>
        <taxon>Brevundimonas</taxon>
    </lineage>
</organism>
<evidence type="ECO:0000256" key="2">
    <source>
        <dbReference type="ARBA" id="ARBA00022679"/>
    </source>
</evidence>
<dbReference type="Pfam" id="PF00132">
    <property type="entry name" value="Hexapep"/>
    <property type="match status" value="1"/>
</dbReference>
<dbReference type="InterPro" id="IPR051159">
    <property type="entry name" value="Hexapeptide_acetyltransf"/>
</dbReference>
<evidence type="ECO:0000256" key="1">
    <source>
        <dbReference type="ARBA" id="ARBA00007274"/>
    </source>
</evidence>
<dbReference type="AlphaFoldDB" id="A0A7W7N4W6"/>
<dbReference type="Proteomes" id="UP000539957">
    <property type="component" value="Unassembled WGS sequence"/>
</dbReference>
<keyword evidence="4" id="KW-1185">Reference proteome</keyword>
<accession>A0A7W7N4W6</accession>
<dbReference type="PANTHER" id="PTHR23416">
    <property type="entry name" value="SIALIC ACID SYNTHASE-RELATED"/>
    <property type="match status" value="1"/>
</dbReference>
<comment type="similarity">
    <text evidence="1">Belongs to the transferase hexapeptide repeat family.</text>
</comment>
<keyword evidence="2 3" id="KW-0808">Transferase</keyword>
<protein>
    <submittedName>
        <fullName evidence="3">Acetyltransferase-like isoleucine patch superfamily enzyme</fullName>
    </submittedName>
</protein>
<comment type="caution">
    <text evidence="3">The sequence shown here is derived from an EMBL/GenBank/DDBJ whole genome shotgun (WGS) entry which is preliminary data.</text>
</comment>
<evidence type="ECO:0000313" key="3">
    <source>
        <dbReference type="EMBL" id="MBB4798754.1"/>
    </source>
</evidence>
<dbReference type="GO" id="GO:0008374">
    <property type="term" value="F:O-acyltransferase activity"/>
    <property type="evidence" value="ECO:0007669"/>
    <property type="project" value="TreeGrafter"/>
</dbReference>
<dbReference type="InterPro" id="IPR011004">
    <property type="entry name" value="Trimer_LpxA-like_sf"/>
</dbReference>
<dbReference type="Gene3D" id="2.160.10.10">
    <property type="entry name" value="Hexapeptide repeat proteins"/>
    <property type="match status" value="1"/>
</dbReference>
<dbReference type="EMBL" id="JACHKY010000004">
    <property type="protein sequence ID" value="MBB4798754.1"/>
    <property type="molecule type" value="Genomic_DNA"/>
</dbReference>
<evidence type="ECO:0000313" key="4">
    <source>
        <dbReference type="Proteomes" id="UP000539957"/>
    </source>
</evidence>
<dbReference type="RefSeq" id="WP_184270807.1">
    <property type="nucleotide sequence ID" value="NZ_JACHKY010000004.1"/>
</dbReference>
<reference evidence="3 4" key="1">
    <citation type="submission" date="2020-08" db="EMBL/GenBank/DDBJ databases">
        <title>Functional genomics of gut bacteria from endangered species of beetles.</title>
        <authorList>
            <person name="Carlos-Shanley C."/>
        </authorList>
    </citation>
    <scope>NUCLEOTIDE SEQUENCE [LARGE SCALE GENOMIC DNA]</scope>
    <source>
        <strain evidence="3 4">S00123</strain>
    </source>
</reference>
<proteinExistence type="inferred from homology"/>
<dbReference type="CDD" id="cd04647">
    <property type="entry name" value="LbH_MAT_like"/>
    <property type="match status" value="1"/>
</dbReference>
<dbReference type="SUPFAM" id="SSF51161">
    <property type="entry name" value="Trimeric LpxA-like enzymes"/>
    <property type="match status" value="1"/>
</dbReference>
<sequence>MSDPTAIWDYGFRDLEIIELGERVSIGAYSEIIVFRRTKHSSLEGRLTLGDGVVISTGVNLRAAGGAISVGAGSAISQHCVVVAANHRLEPGAARIHTAWDETCCGVEIGMNVWIGAGCIVLPGARIGDNAVIAAGSVVRGEVPAGELWGGVPAKYIKTIE</sequence>
<dbReference type="PANTHER" id="PTHR23416:SF23">
    <property type="entry name" value="ACETYLTRANSFERASE C18B11.09C-RELATED"/>
    <property type="match status" value="1"/>
</dbReference>
<dbReference type="GO" id="GO:0005829">
    <property type="term" value="C:cytosol"/>
    <property type="evidence" value="ECO:0007669"/>
    <property type="project" value="TreeGrafter"/>
</dbReference>
<gene>
    <name evidence="3" type="ORF">HNP32_002508</name>
</gene>
<name>A0A7W7N4W6_9CAUL</name>